<sequence>MQVQEARNQQWQRQSDHQEVISNPSIHTSDLRSLRAVEEFHVAAGVLCQLHDAMSKYNGEIVRSCPMSFNVPARSAPSGVAGGRLGLLVQPIRASWPLAAEKGAMDIHTLYSYAHDEEKEDPLTEGMPRTDATNEQAYKTSLFEVQARYWACTPLGLFQGMPQKSPGSVDRFDTKVPASLERATTRSRSPPVNRLQATAASVQKLLSWSSIY</sequence>
<comment type="caution">
    <text evidence="2">The sequence shown here is derived from an EMBL/GenBank/DDBJ whole genome shotgun (WGS) entry which is preliminary data.</text>
</comment>
<proteinExistence type="predicted"/>
<reference evidence="2 3" key="1">
    <citation type="submission" date="2014-02" db="EMBL/GenBank/DDBJ databases">
        <title>The genome sequence of Colletotrichum simmondsii CBS122122.</title>
        <authorList>
            <person name="Baroncelli R."/>
            <person name="Thon M.R."/>
        </authorList>
    </citation>
    <scope>NUCLEOTIDE SEQUENCE [LARGE SCALE GENOMIC DNA]</scope>
    <source>
        <strain evidence="2 3">CBS122122</strain>
    </source>
</reference>
<dbReference type="AlphaFoldDB" id="A0A135T716"/>
<feature type="compositionally biased region" description="Polar residues" evidence="1">
    <location>
        <begin position="1"/>
        <end position="13"/>
    </location>
</feature>
<evidence type="ECO:0000256" key="1">
    <source>
        <dbReference type="SAM" id="MobiDB-lite"/>
    </source>
</evidence>
<protein>
    <submittedName>
        <fullName evidence="2">Uncharacterized protein</fullName>
    </submittedName>
</protein>
<dbReference type="Proteomes" id="UP000070328">
    <property type="component" value="Unassembled WGS sequence"/>
</dbReference>
<evidence type="ECO:0000313" key="2">
    <source>
        <dbReference type="EMBL" id="KXH43919.1"/>
    </source>
</evidence>
<feature type="region of interest" description="Disordered" evidence="1">
    <location>
        <begin position="1"/>
        <end position="24"/>
    </location>
</feature>
<gene>
    <name evidence="2" type="ORF">CSIM01_12533</name>
</gene>
<accession>A0A135T716</accession>
<keyword evidence="3" id="KW-1185">Reference proteome</keyword>
<organism evidence="2 3">
    <name type="scientific">Colletotrichum simmondsii</name>
    <dbReference type="NCBI Taxonomy" id="703756"/>
    <lineage>
        <taxon>Eukaryota</taxon>
        <taxon>Fungi</taxon>
        <taxon>Dikarya</taxon>
        <taxon>Ascomycota</taxon>
        <taxon>Pezizomycotina</taxon>
        <taxon>Sordariomycetes</taxon>
        <taxon>Hypocreomycetidae</taxon>
        <taxon>Glomerellales</taxon>
        <taxon>Glomerellaceae</taxon>
        <taxon>Colletotrichum</taxon>
        <taxon>Colletotrichum acutatum species complex</taxon>
    </lineage>
</organism>
<dbReference type="EMBL" id="JFBX01000259">
    <property type="protein sequence ID" value="KXH43919.1"/>
    <property type="molecule type" value="Genomic_DNA"/>
</dbReference>
<name>A0A135T716_9PEZI</name>
<evidence type="ECO:0000313" key="3">
    <source>
        <dbReference type="Proteomes" id="UP000070328"/>
    </source>
</evidence>